<evidence type="ECO:0000259" key="2">
    <source>
        <dbReference type="PROSITE" id="PS50887"/>
    </source>
</evidence>
<reference evidence="3" key="2">
    <citation type="submission" date="2020-09" db="EMBL/GenBank/DDBJ databases">
        <authorList>
            <person name="Sun Q."/>
            <person name="Zhou Y."/>
        </authorList>
    </citation>
    <scope>NUCLEOTIDE SEQUENCE</scope>
    <source>
        <strain evidence="3">CGMCC 1.15725</strain>
    </source>
</reference>
<dbReference type="Pfam" id="PF00990">
    <property type="entry name" value="GGDEF"/>
    <property type="match status" value="1"/>
</dbReference>
<comment type="caution">
    <text evidence="3">The sequence shown here is derived from an EMBL/GenBank/DDBJ whole genome shotgun (WGS) entry which is preliminary data.</text>
</comment>
<dbReference type="PROSITE" id="PS50887">
    <property type="entry name" value="GGDEF"/>
    <property type="match status" value="1"/>
</dbReference>
<evidence type="ECO:0000313" key="4">
    <source>
        <dbReference type="Proteomes" id="UP000646365"/>
    </source>
</evidence>
<dbReference type="InterPro" id="IPR000160">
    <property type="entry name" value="GGDEF_dom"/>
</dbReference>
<dbReference type="Proteomes" id="UP000646365">
    <property type="component" value="Unassembled WGS sequence"/>
</dbReference>
<accession>A0A8J2YW21</accession>
<dbReference type="Gene3D" id="3.30.70.270">
    <property type="match status" value="1"/>
</dbReference>
<dbReference type="NCBIfam" id="TIGR00254">
    <property type="entry name" value="GGDEF"/>
    <property type="match status" value="1"/>
</dbReference>
<dbReference type="SMART" id="SM00267">
    <property type="entry name" value="GGDEF"/>
    <property type="match status" value="1"/>
</dbReference>
<dbReference type="AlphaFoldDB" id="A0A8J2YW21"/>
<proteinExistence type="predicted"/>
<dbReference type="InterPro" id="IPR029787">
    <property type="entry name" value="Nucleotide_cyclase"/>
</dbReference>
<dbReference type="EC" id="2.7.7.65" evidence="1"/>
<dbReference type="GO" id="GO:0052621">
    <property type="term" value="F:diguanylate cyclase activity"/>
    <property type="evidence" value="ECO:0007669"/>
    <property type="project" value="UniProtKB-EC"/>
</dbReference>
<dbReference type="PANTHER" id="PTHR45138:SF2">
    <property type="entry name" value="DIGUANYLATE CYCLASE VDCA"/>
    <property type="match status" value="1"/>
</dbReference>
<reference evidence="3" key="1">
    <citation type="journal article" date="2014" name="Int. J. Syst. Evol. Microbiol.">
        <title>Complete genome sequence of Corynebacterium casei LMG S-19264T (=DSM 44701T), isolated from a smear-ripened cheese.</title>
        <authorList>
            <consortium name="US DOE Joint Genome Institute (JGI-PGF)"/>
            <person name="Walter F."/>
            <person name="Albersmeier A."/>
            <person name="Kalinowski J."/>
            <person name="Ruckert C."/>
        </authorList>
    </citation>
    <scope>NUCLEOTIDE SEQUENCE</scope>
    <source>
        <strain evidence="3">CGMCC 1.15725</strain>
    </source>
</reference>
<gene>
    <name evidence="3" type="ORF">GCM10011611_31570</name>
</gene>
<dbReference type="EMBL" id="BMJQ01000008">
    <property type="protein sequence ID" value="GGF23155.1"/>
    <property type="molecule type" value="Genomic_DNA"/>
</dbReference>
<dbReference type="FunFam" id="3.30.70.270:FF:000001">
    <property type="entry name" value="Diguanylate cyclase domain protein"/>
    <property type="match status" value="1"/>
</dbReference>
<dbReference type="GO" id="GO:0043709">
    <property type="term" value="P:cell adhesion involved in single-species biofilm formation"/>
    <property type="evidence" value="ECO:0007669"/>
    <property type="project" value="TreeGrafter"/>
</dbReference>
<feature type="domain" description="GGDEF" evidence="2">
    <location>
        <begin position="205"/>
        <end position="340"/>
    </location>
</feature>
<name>A0A8J2YW21_9PROT</name>
<dbReference type="InterPro" id="IPR043128">
    <property type="entry name" value="Rev_trsase/Diguanyl_cyclase"/>
</dbReference>
<dbReference type="InterPro" id="IPR050469">
    <property type="entry name" value="Diguanylate_Cyclase"/>
</dbReference>
<dbReference type="SUPFAM" id="SSF55073">
    <property type="entry name" value="Nucleotide cyclase"/>
    <property type="match status" value="1"/>
</dbReference>
<protein>
    <recommendedName>
        <fullName evidence="1">diguanylate cyclase</fullName>
        <ecNumber evidence="1">2.7.7.65</ecNumber>
    </recommendedName>
</protein>
<keyword evidence="4" id="KW-1185">Reference proteome</keyword>
<evidence type="ECO:0000313" key="3">
    <source>
        <dbReference type="EMBL" id="GGF23155.1"/>
    </source>
</evidence>
<evidence type="ECO:0000256" key="1">
    <source>
        <dbReference type="ARBA" id="ARBA00012528"/>
    </source>
</evidence>
<dbReference type="RefSeq" id="WP_189047434.1">
    <property type="nucleotide sequence ID" value="NZ_BMJQ01000008.1"/>
</dbReference>
<sequence length="344" mass="38020">MSIESSDADRSWEFFEAVRAHMARHGHPATPRVYEVWYAYASRQDAELVERLDHAIALPHAVPLALIEALHEEFFARERQTEVVRQTGEKLSNELTRILQMLANAGRDTSSFADALEKIAARLPADGELRKIVDTIVLATRHMEAKTRRLESELERCSVEIRALRQGLEASKREAMTDPLTGLYNRRAFEERLRLAAAHSMETDTEMALLLSDIDSFKQLNDSWGHQVGDAVIQLVASCLKEGLPPGATAARYGGDEFAAVLPGLSVTEAEALADKTRELVGKKRLRDASSGKSIGHLSVSIGVAGYVLAERLDELVRRADQALYGAKGNGRNQVKAERVPGNK</sequence>
<dbReference type="GO" id="GO:1902201">
    <property type="term" value="P:negative regulation of bacterial-type flagellum-dependent cell motility"/>
    <property type="evidence" value="ECO:0007669"/>
    <property type="project" value="TreeGrafter"/>
</dbReference>
<dbReference type="GO" id="GO:0005886">
    <property type="term" value="C:plasma membrane"/>
    <property type="evidence" value="ECO:0007669"/>
    <property type="project" value="TreeGrafter"/>
</dbReference>
<organism evidence="3 4">
    <name type="scientific">Aliidongia dinghuensis</name>
    <dbReference type="NCBI Taxonomy" id="1867774"/>
    <lineage>
        <taxon>Bacteria</taxon>
        <taxon>Pseudomonadati</taxon>
        <taxon>Pseudomonadota</taxon>
        <taxon>Alphaproteobacteria</taxon>
        <taxon>Rhodospirillales</taxon>
        <taxon>Dongiaceae</taxon>
        <taxon>Aliidongia</taxon>
    </lineage>
</organism>
<dbReference type="PANTHER" id="PTHR45138">
    <property type="entry name" value="REGULATORY COMPONENTS OF SENSORY TRANSDUCTION SYSTEM"/>
    <property type="match status" value="1"/>
</dbReference>
<dbReference type="CDD" id="cd01949">
    <property type="entry name" value="GGDEF"/>
    <property type="match status" value="1"/>
</dbReference>